<evidence type="ECO:0000256" key="8">
    <source>
        <dbReference type="ARBA" id="ARBA00023136"/>
    </source>
</evidence>
<dbReference type="GeneID" id="63784708"/>
<reference evidence="13 14" key="1">
    <citation type="submission" date="2016-07" db="EMBL/GenBank/DDBJ databases">
        <title>Pervasive Adenine N6-methylation of Active Genes in Fungi.</title>
        <authorList>
            <consortium name="DOE Joint Genome Institute"/>
            <person name="Mondo S.J."/>
            <person name="Dannebaum R.O."/>
            <person name="Kuo R.C."/>
            <person name="Labutti K."/>
            <person name="Haridas S."/>
            <person name="Kuo A."/>
            <person name="Salamov A."/>
            <person name="Ahrendt S.R."/>
            <person name="Lipzen A."/>
            <person name="Sullivan W."/>
            <person name="Andreopoulos W.B."/>
            <person name="Clum A."/>
            <person name="Lindquist E."/>
            <person name="Daum C."/>
            <person name="Ramamoorthy G.K."/>
            <person name="Gryganskyi A."/>
            <person name="Culley D."/>
            <person name="Magnuson J.K."/>
            <person name="James T.Y."/>
            <person name="O'Malley M.A."/>
            <person name="Stajich J.E."/>
            <person name="Spatafora J.W."/>
            <person name="Visel A."/>
            <person name="Grigoriev I.V."/>
        </authorList>
    </citation>
    <scope>NUCLEOTIDE SEQUENCE [LARGE SCALE GENOMIC DNA]</scope>
    <source>
        <strain evidence="13 14">12-1054</strain>
    </source>
</reference>
<keyword evidence="14" id="KW-1185">Reference proteome</keyword>
<feature type="repeat" description="Solcar" evidence="11">
    <location>
        <begin position="232"/>
        <end position="316"/>
    </location>
</feature>
<evidence type="ECO:0000256" key="4">
    <source>
        <dbReference type="ARBA" id="ARBA00022737"/>
    </source>
</evidence>
<dbReference type="Gene3D" id="1.50.40.10">
    <property type="entry name" value="Mitochondrial carrier domain"/>
    <property type="match status" value="2"/>
</dbReference>
<gene>
    <name evidence="13" type="ORF">BCR37DRAFT_352156</name>
</gene>
<feature type="region of interest" description="Disordered" evidence="12">
    <location>
        <begin position="1"/>
        <end position="31"/>
    </location>
</feature>
<evidence type="ECO:0000256" key="7">
    <source>
        <dbReference type="ARBA" id="ARBA00023128"/>
    </source>
</evidence>
<evidence type="ECO:0000313" key="14">
    <source>
        <dbReference type="Proteomes" id="UP000193685"/>
    </source>
</evidence>
<dbReference type="HAMAP" id="MF_03064">
    <property type="entry name" value="SLC25A38"/>
    <property type="match status" value="1"/>
</dbReference>
<dbReference type="InterPro" id="IPR018108">
    <property type="entry name" value="MCP_transmembrane"/>
</dbReference>
<keyword evidence="6 10" id="KW-1133">Transmembrane helix</keyword>
<dbReference type="GO" id="GO:0015187">
    <property type="term" value="F:glycine transmembrane transporter activity"/>
    <property type="evidence" value="ECO:0007669"/>
    <property type="project" value="UniProtKB-UniRule"/>
</dbReference>
<feature type="repeat" description="Solcar" evidence="11">
    <location>
        <begin position="134"/>
        <end position="218"/>
    </location>
</feature>
<evidence type="ECO:0000256" key="3">
    <source>
        <dbReference type="ARBA" id="ARBA00022692"/>
    </source>
</evidence>
<dbReference type="PANTHER" id="PTHR46181">
    <property type="entry name" value="MITOCHONDRIAL GLYCINE TRANSPORTER"/>
    <property type="match status" value="1"/>
</dbReference>
<dbReference type="PANTHER" id="PTHR46181:SF3">
    <property type="entry name" value="MITOCHONDRIAL GLYCINE TRANSPORTER"/>
    <property type="match status" value="1"/>
</dbReference>
<dbReference type="RefSeq" id="XP_040722293.1">
    <property type="nucleotide sequence ID" value="XM_040868109.1"/>
</dbReference>
<sequence length="317" mass="34200">MHDAAHSHNNGLDSTLPLPLPLASETPIAPKKRGGPVHLLAGSAGGLISAALLQPFDVLKTRVQQGSHGSLLSVLRGTLAGSHTPLQRTPLHGLQNLWRGTLPSVLRSSVGSGLYFFTLNEMRSRLPRSSQGHLSSQANLLTGAFARASVGIIMMPVTVIKVRFESSLYRYHSIRQAAGAIAKENGFRGFFYGSAATALRDAPHAGLYVSIYEWSKKRLTALAGKPNSQVEGAWMVNFASGLVAGFAATLLTNPFDVVRTRAQLEPAKYPSFWKAARRLAREDGVRCFLDGVGLRIARKSVSSAFTWTLYELILAKA</sequence>
<keyword evidence="3 10" id="KW-0812">Transmembrane</keyword>
<keyword evidence="2 10" id="KW-0813">Transport</keyword>
<keyword evidence="5 10" id="KW-0999">Mitochondrion inner membrane</keyword>
<dbReference type="Proteomes" id="UP000193685">
    <property type="component" value="Unassembled WGS sequence"/>
</dbReference>
<keyword evidence="7 10" id="KW-0496">Mitochondrion</keyword>
<organism evidence="13 14">
    <name type="scientific">Protomyces lactucae-debilis</name>
    <dbReference type="NCBI Taxonomy" id="2754530"/>
    <lineage>
        <taxon>Eukaryota</taxon>
        <taxon>Fungi</taxon>
        <taxon>Dikarya</taxon>
        <taxon>Ascomycota</taxon>
        <taxon>Taphrinomycotina</taxon>
        <taxon>Taphrinomycetes</taxon>
        <taxon>Taphrinales</taxon>
        <taxon>Protomycetaceae</taxon>
        <taxon>Protomyces</taxon>
    </lineage>
</organism>
<dbReference type="SUPFAM" id="SSF103506">
    <property type="entry name" value="Mitochondrial carrier"/>
    <property type="match status" value="1"/>
</dbReference>
<keyword evidence="8 10" id="KW-0472">Membrane</keyword>
<keyword evidence="4 10" id="KW-0677">Repeat</keyword>
<comment type="caution">
    <text evidence="13">The sequence shown here is derived from an EMBL/GenBank/DDBJ whole genome shotgun (WGS) entry which is preliminary data.</text>
</comment>
<evidence type="ECO:0000256" key="12">
    <source>
        <dbReference type="SAM" id="MobiDB-lite"/>
    </source>
</evidence>
<evidence type="ECO:0000256" key="10">
    <source>
        <dbReference type="HAMAP-Rule" id="MF_03064"/>
    </source>
</evidence>
<comment type="subcellular location">
    <subcellularLocation>
        <location evidence="1">Membrane</location>
        <topology evidence="1">Multi-pass membrane protein</topology>
    </subcellularLocation>
    <subcellularLocation>
        <location evidence="10">Mitochondrion inner membrane</location>
        <topology evidence="10">Multi-pass membrane protein</topology>
    </subcellularLocation>
</comment>
<protein>
    <recommendedName>
        <fullName evidence="10">Mitochondrial glycine transporter</fullName>
    </recommendedName>
    <alternativeName>
        <fullName evidence="10">Solute carrier family 25 member 38 homolog</fullName>
    </alternativeName>
</protein>
<dbReference type="OMA" id="WGIYEEL"/>
<evidence type="ECO:0000313" key="13">
    <source>
        <dbReference type="EMBL" id="ORY75420.1"/>
    </source>
</evidence>
<evidence type="ECO:0000256" key="1">
    <source>
        <dbReference type="ARBA" id="ARBA00004141"/>
    </source>
</evidence>
<evidence type="ECO:0000256" key="11">
    <source>
        <dbReference type="PROSITE-ProRule" id="PRU00282"/>
    </source>
</evidence>
<dbReference type="AlphaFoldDB" id="A0A1Y2EV23"/>
<dbReference type="InterPro" id="IPR030847">
    <property type="entry name" value="Hem25/SLC25A38"/>
</dbReference>
<comment type="catalytic activity">
    <reaction evidence="9 10">
        <text>glycine(in) = glycine(out)</text>
        <dbReference type="Rhea" id="RHEA:70715"/>
        <dbReference type="ChEBI" id="CHEBI:57305"/>
    </reaction>
</comment>
<evidence type="ECO:0000256" key="5">
    <source>
        <dbReference type="ARBA" id="ARBA00022792"/>
    </source>
</evidence>
<dbReference type="GO" id="GO:0005743">
    <property type="term" value="C:mitochondrial inner membrane"/>
    <property type="evidence" value="ECO:0007669"/>
    <property type="project" value="UniProtKB-SubCell"/>
</dbReference>
<comment type="similarity">
    <text evidence="10">Belongs to the mitochondrial carrier (TC 2.A.29) family. SLC25A38 subfamily.</text>
</comment>
<dbReference type="EMBL" id="MCFI01000026">
    <property type="protein sequence ID" value="ORY75420.1"/>
    <property type="molecule type" value="Genomic_DNA"/>
</dbReference>
<dbReference type="GO" id="GO:1904983">
    <property type="term" value="P:glycine import into mitochondrion"/>
    <property type="evidence" value="ECO:0007669"/>
    <property type="project" value="UniProtKB-UniRule"/>
</dbReference>
<proteinExistence type="inferred from homology"/>
<dbReference type="InterPro" id="IPR023395">
    <property type="entry name" value="MCP_dom_sf"/>
</dbReference>
<dbReference type="OrthoDB" id="1924968at2759"/>
<dbReference type="Pfam" id="PF00153">
    <property type="entry name" value="Mito_carr"/>
    <property type="match status" value="3"/>
</dbReference>
<name>A0A1Y2EV23_PROLT</name>
<accession>A0A1Y2EV23</accession>
<evidence type="ECO:0000256" key="2">
    <source>
        <dbReference type="ARBA" id="ARBA00022448"/>
    </source>
</evidence>
<evidence type="ECO:0000256" key="9">
    <source>
        <dbReference type="ARBA" id="ARBA00034060"/>
    </source>
</evidence>
<comment type="function">
    <text evidence="10">Mitochondrial glycine transporter that imports glycine into the mitochondrial matrix. Plays an important role in providing glycine for the first enzymatic step in heme biosynthesis, the condensation of glycine with succinyl-CoA to produce 5-aminolevulinate (ALA) in the miochondrial matrix.</text>
</comment>
<dbReference type="PROSITE" id="PS50920">
    <property type="entry name" value="SOLCAR"/>
    <property type="match status" value="3"/>
</dbReference>
<feature type="repeat" description="Solcar" evidence="11">
    <location>
        <begin position="33"/>
        <end position="125"/>
    </location>
</feature>
<evidence type="ECO:0000256" key="6">
    <source>
        <dbReference type="ARBA" id="ARBA00022989"/>
    </source>
</evidence>